<keyword evidence="2" id="KW-1185">Reference proteome</keyword>
<protein>
    <submittedName>
        <fullName evidence="1">Uncharacterized protein</fullName>
    </submittedName>
</protein>
<proteinExistence type="predicted"/>
<sequence length="120" mass="13697">MSGRLYNNLVALLPQFRVDPNRPGKCFGEFIRNNLNKGFPEGERSVKVDVKLWQENYEALRVLAASTDQKRFPRRYTSTATGITSEQCSQAIDEYLHNTKASEGDRETSITSALKKWLNI</sequence>
<dbReference type="FunCoup" id="A0A7M7JZX4">
    <property type="interactions" value="139"/>
</dbReference>
<dbReference type="AlphaFoldDB" id="A0A7M7JZX4"/>
<dbReference type="Proteomes" id="UP000594260">
    <property type="component" value="Unplaced"/>
</dbReference>
<dbReference type="GeneID" id="111249711"/>
<dbReference type="InParanoid" id="A0A7M7JZX4"/>
<dbReference type="OrthoDB" id="6488853at2759"/>
<dbReference type="KEGG" id="vde:111249711"/>
<dbReference type="Pfam" id="PF20180">
    <property type="entry name" value="UQCC2_CBP6"/>
    <property type="match status" value="1"/>
</dbReference>
<organism evidence="1 2">
    <name type="scientific">Varroa destructor</name>
    <name type="common">Honeybee mite</name>
    <dbReference type="NCBI Taxonomy" id="109461"/>
    <lineage>
        <taxon>Eukaryota</taxon>
        <taxon>Metazoa</taxon>
        <taxon>Ecdysozoa</taxon>
        <taxon>Arthropoda</taxon>
        <taxon>Chelicerata</taxon>
        <taxon>Arachnida</taxon>
        <taxon>Acari</taxon>
        <taxon>Parasitiformes</taxon>
        <taxon>Mesostigmata</taxon>
        <taxon>Gamasina</taxon>
        <taxon>Dermanyssoidea</taxon>
        <taxon>Varroidae</taxon>
        <taxon>Varroa</taxon>
    </lineage>
</organism>
<reference evidence="1" key="1">
    <citation type="submission" date="2021-01" db="UniProtKB">
        <authorList>
            <consortium name="EnsemblMetazoa"/>
        </authorList>
    </citation>
    <scope>IDENTIFICATION</scope>
</reference>
<dbReference type="EnsemblMetazoa" id="XM_022803943">
    <property type="protein sequence ID" value="XP_022659678"/>
    <property type="gene ID" value="LOC111249711"/>
</dbReference>
<name>A0A7M7JZX4_VARDE</name>
<dbReference type="RefSeq" id="XP_022659678.1">
    <property type="nucleotide sequence ID" value="XM_022803943.1"/>
</dbReference>
<evidence type="ECO:0000313" key="1">
    <source>
        <dbReference type="EnsemblMetazoa" id="XP_022659678"/>
    </source>
</evidence>
<evidence type="ECO:0000313" key="2">
    <source>
        <dbReference type="Proteomes" id="UP000594260"/>
    </source>
</evidence>
<accession>A0A7M7JZX4</accession>